<feature type="transmembrane region" description="Helical" evidence="1">
    <location>
        <begin position="130"/>
        <end position="147"/>
    </location>
</feature>
<keyword evidence="1" id="KW-1133">Transmembrane helix</keyword>
<keyword evidence="2" id="KW-0732">Signal</keyword>
<organism evidence="3 4">
    <name type="scientific">Symbiodinium necroappetens</name>
    <dbReference type="NCBI Taxonomy" id="1628268"/>
    <lineage>
        <taxon>Eukaryota</taxon>
        <taxon>Sar</taxon>
        <taxon>Alveolata</taxon>
        <taxon>Dinophyceae</taxon>
        <taxon>Suessiales</taxon>
        <taxon>Symbiodiniaceae</taxon>
        <taxon>Symbiodinium</taxon>
    </lineage>
</organism>
<accession>A0A812M7E4</accession>
<evidence type="ECO:0000313" key="3">
    <source>
        <dbReference type="EMBL" id="CAE7253488.1"/>
    </source>
</evidence>
<feature type="transmembrane region" description="Helical" evidence="1">
    <location>
        <begin position="201"/>
        <end position="223"/>
    </location>
</feature>
<keyword evidence="1" id="KW-0812">Transmembrane</keyword>
<proteinExistence type="predicted"/>
<gene>
    <name evidence="3" type="ORF">SNEC2469_LOCUS5390</name>
</gene>
<dbReference type="OrthoDB" id="444901at2759"/>
<feature type="transmembrane region" description="Helical" evidence="1">
    <location>
        <begin position="100"/>
        <end position="118"/>
    </location>
</feature>
<dbReference type="AlphaFoldDB" id="A0A812M7E4"/>
<name>A0A812M7E4_9DINO</name>
<dbReference type="EMBL" id="CAJNJA010010079">
    <property type="protein sequence ID" value="CAE7253488.1"/>
    <property type="molecule type" value="Genomic_DNA"/>
</dbReference>
<comment type="caution">
    <text evidence="3">The sequence shown here is derived from an EMBL/GenBank/DDBJ whole genome shotgun (WGS) entry which is preliminary data.</text>
</comment>
<protein>
    <submittedName>
        <fullName evidence="3">Uncharacterized protein</fullName>
    </submittedName>
</protein>
<keyword evidence="1" id="KW-0472">Membrane</keyword>
<sequence length="286" mass="31269">MMSAMIRSHIMLPLSLVATASVLVLYKHWQDDQGGDPTKTFLSLIVVQMLPLVFLEKKILSCPDPVSMLSHFGSKVLLMHGCFLGLRICTWPLLEVGIGVCNLIGFVAVCAALFFGFGFRASSLLQQMDLLGLVALGIGGAFLTEVVDFHNHQTLLEGTIFTSANYIEILAFVPAVWMVHQTAKKGEDWSSISGATRERQATAFFSFLVCFYILEDLVSAYRLMGVETMGAAGHIVHFLLLSDFACFLLAHIYNPDKLSGGSAKVVGPRAELRVRPQAQGGKALWV</sequence>
<feature type="transmembrane region" description="Helical" evidence="1">
    <location>
        <begin position="235"/>
        <end position="254"/>
    </location>
</feature>
<evidence type="ECO:0000313" key="4">
    <source>
        <dbReference type="Proteomes" id="UP000601435"/>
    </source>
</evidence>
<feature type="transmembrane region" description="Helical" evidence="1">
    <location>
        <begin position="159"/>
        <end position="180"/>
    </location>
</feature>
<feature type="signal peptide" evidence="2">
    <location>
        <begin position="1"/>
        <end position="20"/>
    </location>
</feature>
<dbReference type="Proteomes" id="UP000601435">
    <property type="component" value="Unassembled WGS sequence"/>
</dbReference>
<feature type="chain" id="PRO_5032668197" evidence="2">
    <location>
        <begin position="21"/>
        <end position="286"/>
    </location>
</feature>
<reference evidence="3" key="1">
    <citation type="submission" date="2021-02" db="EMBL/GenBank/DDBJ databases">
        <authorList>
            <person name="Dougan E. K."/>
            <person name="Rhodes N."/>
            <person name="Thang M."/>
            <person name="Chan C."/>
        </authorList>
    </citation>
    <scope>NUCLEOTIDE SEQUENCE</scope>
</reference>
<evidence type="ECO:0000256" key="2">
    <source>
        <dbReference type="SAM" id="SignalP"/>
    </source>
</evidence>
<keyword evidence="4" id="KW-1185">Reference proteome</keyword>
<evidence type="ECO:0000256" key="1">
    <source>
        <dbReference type="SAM" id="Phobius"/>
    </source>
</evidence>